<dbReference type="PANTHER" id="PTHR19370:SF184">
    <property type="entry name" value="NADH-CYTOCHROME B5 REDUCTASE-LIKE"/>
    <property type="match status" value="1"/>
</dbReference>
<dbReference type="Pfam" id="PF00175">
    <property type="entry name" value="NAD_binding_1"/>
    <property type="match status" value="1"/>
</dbReference>
<reference evidence="9" key="1">
    <citation type="submission" date="2021-01" db="EMBL/GenBank/DDBJ databases">
        <authorList>
            <person name="Corre E."/>
            <person name="Pelletier E."/>
            <person name="Niang G."/>
            <person name="Scheremetjew M."/>
            <person name="Finn R."/>
            <person name="Kale V."/>
            <person name="Holt S."/>
            <person name="Cochrane G."/>
            <person name="Meng A."/>
            <person name="Brown T."/>
            <person name="Cohen L."/>
        </authorList>
    </citation>
    <scope>NUCLEOTIDE SEQUENCE</scope>
    <source>
        <strain evidence="9">CCMP3105</strain>
    </source>
</reference>
<evidence type="ECO:0000256" key="2">
    <source>
        <dbReference type="ARBA" id="ARBA00022630"/>
    </source>
</evidence>
<evidence type="ECO:0000313" key="9">
    <source>
        <dbReference type="EMBL" id="CAE4628907.1"/>
    </source>
</evidence>
<sequence>MASTHQGGCIKVCESCVGSEPLLCDLEDLCPYLGTKVTFTECLGRCKDSPNCLVLPARGSGRADAGAYDRLAALGLPADLADVWASADSGRAGKGRKKRDESDDSRGKRRRKKRDGSDDSGGGRRRRKREGGEGGPHVATKNWTFEDSLKILAMATRSSLPELPEPVLQRARLRSRAMRLAGEGAVNRSRERLAEAEALLSEAIALEAAVGEPPAPRSRPLRLRLRERPRRALELLLLRGELRGTRELGRTADALADLQSVIGESPQLAHAWAEKGKVLRRACRHADALAAFREALRLADLAKADGSNDSFGLPCHVRAWVGRCVSQLEERLRQDALLARGGAEFGASDAGDNLANDSGNGSGWWKLARITGVSWNTCIYHFENHPPAVPHPLAHDAWHVKVCFGEVVREYTPVSTAAEWERGKLRLLVKTYARGSVSRRFAQLRAATDLTDIEEQRCWAQISVPLPTLKLERFAATAHLALIAGGTGVAPALQLLREVIDPQGALGTSCRATLVYSSGSPEDVFLLDELRHVEKAAGGRVRVHHTLTSEATGGAAGKAAEREAVQQIREQHHGFASRWNPFQPKGGPLGAGSGEDGGLRGRASPEMMKALLAPPGPATRVVVSGPPQMLEDVRAILLGLGHSADALVELEAFSVAGSEPAAQSDVSPKASE</sequence>
<dbReference type="CDD" id="cd02980">
    <property type="entry name" value="TRX_Fd_family"/>
    <property type="match status" value="1"/>
</dbReference>
<evidence type="ECO:0000256" key="5">
    <source>
        <dbReference type="PIRSR" id="PIRSR601834-1"/>
    </source>
</evidence>
<dbReference type="EMBL" id="HBNR01060165">
    <property type="protein sequence ID" value="CAE4628907.1"/>
    <property type="molecule type" value="Transcribed_RNA"/>
</dbReference>
<evidence type="ECO:0000256" key="6">
    <source>
        <dbReference type="SAM" id="MobiDB-lite"/>
    </source>
</evidence>
<dbReference type="Pfam" id="PF00970">
    <property type="entry name" value="FAD_binding_6"/>
    <property type="match status" value="1"/>
</dbReference>
<feature type="binding site" evidence="5">
    <location>
        <position position="438"/>
    </location>
    <ligand>
        <name>FAD</name>
        <dbReference type="ChEBI" id="CHEBI:57692"/>
    </ligand>
</feature>
<feature type="domain" description="Oxidoreductase FAD/NAD(P)-binding" evidence="7">
    <location>
        <begin position="482"/>
        <end position="558"/>
    </location>
</feature>
<feature type="binding site" evidence="5">
    <location>
        <position position="411"/>
    </location>
    <ligand>
        <name>FAD</name>
        <dbReference type="ChEBI" id="CHEBI:57692"/>
    </ligand>
</feature>
<evidence type="ECO:0000256" key="4">
    <source>
        <dbReference type="ARBA" id="ARBA00023002"/>
    </source>
</evidence>
<dbReference type="Gene3D" id="2.40.30.10">
    <property type="entry name" value="Translation factors"/>
    <property type="match status" value="1"/>
</dbReference>
<feature type="region of interest" description="Disordered" evidence="6">
    <location>
        <begin position="577"/>
        <end position="598"/>
    </location>
</feature>
<name>A0A7S4RYN9_9DINO</name>
<organism evidence="9">
    <name type="scientific">Alexandrium monilatum</name>
    <dbReference type="NCBI Taxonomy" id="311494"/>
    <lineage>
        <taxon>Eukaryota</taxon>
        <taxon>Sar</taxon>
        <taxon>Alveolata</taxon>
        <taxon>Dinophyceae</taxon>
        <taxon>Gonyaulacales</taxon>
        <taxon>Pyrocystaceae</taxon>
        <taxon>Alexandrium</taxon>
    </lineage>
</organism>
<dbReference type="InterPro" id="IPR017938">
    <property type="entry name" value="Riboflavin_synthase-like_b-brl"/>
</dbReference>
<dbReference type="InterPro" id="IPR008333">
    <property type="entry name" value="Cbr1-like_FAD-bd_dom"/>
</dbReference>
<evidence type="ECO:0000256" key="1">
    <source>
        <dbReference type="ARBA" id="ARBA00001974"/>
    </source>
</evidence>
<keyword evidence="3 5" id="KW-0274">FAD</keyword>
<protein>
    <recommendedName>
        <fullName evidence="10">FAD-binding FR-type domain-containing protein</fullName>
    </recommendedName>
</protein>
<accession>A0A7S4RYN9</accession>
<evidence type="ECO:0000259" key="7">
    <source>
        <dbReference type="Pfam" id="PF00175"/>
    </source>
</evidence>
<comment type="cofactor">
    <cofactor evidence="1 5">
        <name>FAD</name>
        <dbReference type="ChEBI" id="CHEBI:57692"/>
    </cofactor>
</comment>
<dbReference type="SUPFAM" id="SSF52343">
    <property type="entry name" value="Ferredoxin reductase-like, C-terminal NADP-linked domain"/>
    <property type="match status" value="1"/>
</dbReference>
<evidence type="ECO:0008006" key="10">
    <source>
        <dbReference type="Google" id="ProtNLM"/>
    </source>
</evidence>
<dbReference type="SUPFAM" id="SSF63380">
    <property type="entry name" value="Riboflavin synthase domain-like"/>
    <property type="match status" value="1"/>
</dbReference>
<dbReference type="InterPro" id="IPR011990">
    <property type="entry name" value="TPR-like_helical_dom_sf"/>
</dbReference>
<dbReference type="InterPro" id="IPR001834">
    <property type="entry name" value="CBR-like"/>
</dbReference>
<dbReference type="Gene3D" id="3.40.50.80">
    <property type="entry name" value="Nucleotide-binding domain of ferredoxin-NADP reductase (FNR) module"/>
    <property type="match status" value="1"/>
</dbReference>
<feature type="domain" description="Flavoprotein pyridine nucleotide cytochrome reductase-like FAD-binding" evidence="8">
    <location>
        <begin position="366"/>
        <end position="446"/>
    </location>
</feature>
<keyword evidence="2 5" id="KW-0285">Flavoprotein</keyword>
<dbReference type="GO" id="GO:0016491">
    <property type="term" value="F:oxidoreductase activity"/>
    <property type="evidence" value="ECO:0007669"/>
    <property type="project" value="UniProtKB-KW"/>
</dbReference>
<feature type="binding site" evidence="5">
    <location>
        <position position="430"/>
    </location>
    <ligand>
        <name>FAD</name>
        <dbReference type="ChEBI" id="CHEBI:57692"/>
    </ligand>
</feature>
<keyword evidence="4" id="KW-0560">Oxidoreductase</keyword>
<feature type="compositionally biased region" description="Gly residues" evidence="6">
    <location>
        <begin position="587"/>
        <end position="596"/>
    </location>
</feature>
<evidence type="ECO:0000259" key="8">
    <source>
        <dbReference type="Pfam" id="PF00970"/>
    </source>
</evidence>
<feature type="binding site" evidence="5">
    <location>
        <position position="409"/>
    </location>
    <ligand>
        <name>FAD</name>
        <dbReference type="ChEBI" id="CHEBI:57692"/>
    </ligand>
</feature>
<dbReference type="InterPro" id="IPR001433">
    <property type="entry name" value="OxRdtase_FAD/NAD-bd"/>
</dbReference>
<dbReference type="InterPro" id="IPR039261">
    <property type="entry name" value="FNR_nucleotide-bd"/>
</dbReference>
<dbReference type="Gene3D" id="1.25.40.10">
    <property type="entry name" value="Tetratricopeptide repeat domain"/>
    <property type="match status" value="1"/>
</dbReference>
<dbReference type="PRINTS" id="PR00406">
    <property type="entry name" value="CYTB5RDTASE"/>
</dbReference>
<evidence type="ECO:0000256" key="3">
    <source>
        <dbReference type="ARBA" id="ARBA00022827"/>
    </source>
</evidence>
<feature type="binding site" evidence="5">
    <location>
        <position position="437"/>
    </location>
    <ligand>
        <name>FAD</name>
        <dbReference type="ChEBI" id="CHEBI:57692"/>
    </ligand>
</feature>
<proteinExistence type="predicted"/>
<feature type="binding site" evidence="5">
    <location>
        <position position="428"/>
    </location>
    <ligand>
        <name>FAD</name>
        <dbReference type="ChEBI" id="CHEBI:57692"/>
    </ligand>
</feature>
<dbReference type="PANTHER" id="PTHR19370">
    <property type="entry name" value="NADH-CYTOCHROME B5 REDUCTASE"/>
    <property type="match status" value="1"/>
</dbReference>
<feature type="region of interest" description="Disordered" evidence="6">
    <location>
        <begin position="88"/>
        <end position="140"/>
    </location>
</feature>
<dbReference type="AlphaFoldDB" id="A0A7S4RYN9"/>
<dbReference type="CDD" id="cd06183">
    <property type="entry name" value="cyt_b5_reduct_like"/>
    <property type="match status" value="1"/>
</dbReference>
<dbReference type="SUPFAM" id="SSF48452">
    <property type="entry name" value="TPR-like"/>
    <property type="match status" value="1"/>
</dbReference>
<gene>
    <name evidence="9" type="ORF">AMON00008_LOCUS42337</name>
</gene>